<dbReference type="Pfam" id="PF24173">
    <property type="entry name" value="TPR_TTI1_N"/>
    <property type="match status" value="1"/>
</dbReference>
<dbReference type="HOGENOM" id="CLU_005544_0_0_1"/>
<sequence length="1122" mass="123687">MESISSTARTEFFQEVGERLCRFYTVGPLGTRPAKSLLQLKPRCVAINDLAVRSQDKRAVAKQLIAVTEEVSDALERQVKKDASILDEKLAGYIFFPLSNILRYQQQFPVRLTELTIKCLRILIEFGWKSKIEPDLSQQLLIFLTYVIGGVPGETRKEAIPEETTIESLRALASLIAATGSSTAGSKSLVEDKNLPTIGHTISVILDTVNKGETAEVQLEALHVVDAVFTAIKQPAILASFLPGIVSSLTKLLSPPPAWKTPRKVLVKGIAALKSVLVNVLADIKVTKLLKEITDSKDGKSKDEKDSAVDNQIFTAPWLKATASQIKIALASILKLRTHKSEDVQTALERLCIGLLDECRQSLSICTAILVETAMVLSAEEENHSLIQAGLNTSLVDLTSIYPELIDVVKTTVYNFVTSLPRIMQSSDENVKQQAIRNLLKGQRLLSTLRIDSSTLNDTMAASLRDSVSTLLSSGVKSNVAELSSTDLVLSSGDLAATAQSTQFQPFLMNHSVQKSTRNELLTLIAKSGTFAQHATLARDMIEYLRESTGNSQVASYWLSFELVKAGLASSSELDEFLDFGSADTNEDHEELLQELYIFSVELLNSDEDAEVLDWRLQSLALEVAAYTASRMKADFRPELIDVLYPISTNLGSLVPQLREHAIIALNSIAMSCGYANVADLVIENVDYMLNSVSLRLNTFDISPASTQVLRMMIRLTGPRLIPYLDDVVASIFGALENYHGYPLFVENLFAVLAEVVNQGAKSNQLLLEDDSRSTTDHQKHPRQMVKIEDIVKDLSRRSDRKKRRLNENDEIETINHPEKPWKRGKTGEESPEDDEEEPSQDVEKKPPTTTTYTLLTRITSLTQHYLTSPTPSLRKSLLDLLAMVCPALSPDEETFLPVVNSIWPVLLERLYDQESFVVTSACKALSALCASAGDFLSSRVETTWSDGLRKWIAKRKSLALGNSSTSKRRMVDSKQRIINTNASSDLVMPIRSAGGLEAKEPLKPLDLSSTTPTKGAVVGGGLGEFTQARQIWEAVQELLVAIVSFVRIDDDMFDDILALFGGDGLARNQEAKKALEAVNEDAVWLVLYEEGRVDLLNQPENATEVEFVELCRPNSQSIAAG</sequence>
<dbReference type="InterPro" id="IPR016441">
    <property type="entry name" value="Tti1"/>
</dbReference>
<dbReference type="KEGG" id="pfy:PFICI_11767"/>
<dbReference type="InterPro" id="IPR052587">
    <property type="entry name" value="TELO2-interacting_protein_1"/>
</dbReference>
<dbReference type="SUPFAM" id="SSF48371">
    <property type="entry name" value="ARM repeat"/>
    <property type="match status" value="1"/>
</dbReference>
<organism evidence="4 5">
    <name type="scientific">Pestalotiopsis fici (strain W106-1 / CGMCC3.15140)</name>
    <dbReference type="NCBI Taxonomy" id="1229662"/>
    <lineage>
        <taxon>Eukaryota</taxon>
        <taxon>Fungi</taxon>
        <taxon>Dikarya</taxon>
        <taxon>Ascomycota</taxon>
        <taxon>Pezizomycotina</taxon>
        <taxon>Sordariomycetes</taxon>
        <taxon>Xylariomycetidae</taxon>
        <taxon>Amphisphaeriales</taxon>
        <taxon>Sporocadaceae</taxon>
        <taxon>Pestalotiopsis</taxon>
    </lineage>
</organism>
<proteinExistence type="predicted"/>
<dbReference type="Gene3D" id="1.25.10.10">
    <property type="entry name" value="Leucine-rich Repeat Variant"/>
    <property type="match status" value="2"/>
</dbReference>
<feature type="compositionally biased region" description="Basic and acidic residues" evidence="1">
    <location>
        <begin position="814"/>
        <end position="829"/>
    </location>
</feature>
<dbReference type="PANTHER" id="PTHR18460">
    <property type="entry name" value="TEL2 INTERACTING PROTEIN 1 TTI1 FAMILY MEMBER"/>
    <property type="match status" value="1"/>
</dbReference>
<evidence type="ECO:0008006" key="6">
    <source>
        <dbReference type="Google" id="ProtNLM"/>
    </source>
</evidence>
<dbReference type="Pfam" id="PF21547">
    <property type="entry name" value="TTI1"/>
    <property type="match status" value="1"/>
</dbReference>
<dbReference type="InterPro" id="IPR057566">
    <property type="entry name" value="TPR_TTI1_N"/>
</dbReference>
<reference evidence="5" key="1">
    <citation type="journal article" date="2015" name="BMC Genomics">
        <title>Genomic and transcriptomic analysis of the endophytic fungus Pestalotiopsis fici reveals its lifestyle and high potential for synthesis of natural products.</title>
        <authorList>
            <person name="Wang X."/>
            <person name="Zhang X."/>
            <person name="Liu L."/>
            <person name="Xiang M."/>
            <person name="Wang W."/>
            <person name="Sun X."/>
            <person name="Che Y."/>
            <person name="Guo L."/>
            <person name="Liu G."/>
            <person name="Guo L."/>
            <person name="Wang C."/>
            <person name="Yin W.B."/>
            <person name="Stadler M."/>
            <person name="Zhang X."/>
            <person name="Liu X."/>
        </authorList>
    </citation>
    <scope>NUCLEOTIDE SEQUENCE [LARGE SCALE GENOMIC DNA]</scope>
    <source>
        <strain evidence="5">W106-1 / CGMCC3.15140</strain>
    </source>
</reference>
<evidence type="ECO:0000313" key="5">
    <source>
        <dbReference type="Proteomes" id="UP000030651"/>
    </source>
</evidence>
<dbReference type="EMBL" id="KI912117">
    <property type="protein sequence ID" value="ETS76380.1"/>
    <property type="molecule type" value="Genomic_DNA"/>
</dbReference>
<gene>
    <name evidence="4" type="ORF">PFICI_11767</name>
</gene>
<dbReference type="PIRSF" id="PIRSF005250">
    <property type="entry name" value="UCP005250"/>
    <property type="match status" value="1"/>
</dbReference>
<dbReference type="InterPro" id="IPR057567">
    <property type="entry name" value="TPR_TTI1_C"/>
</dbReference>
<feature type="compositionally biased region" description="Basic and acidic residues" evidence="1">
    <location>
        <begin position="786"/>
        <end position="798"/>
    </location>
</feature>
<evidence type="ECO:0000259" key="3">
    <source>
        <dbReference type="Pfam" id="PF24181"/>
    </source>
</evidence>
<dbReference type="Pfam" id="PF24181">
    <property type="entry name" value="TPR_TTI1_C"/>
    <property type="match status" value="1"/>
</dbReference>
<dbReference type="OrthoDB" id="49511at2759"/>
<dbReference type="InterPro" id="IPR011989">
    <property type="entry name" value="ARM-like"/>
</dbReference>
<dbReference type="RefSeq" id="XP_007838539.1">
    <property type="nucleotide sequence ID" value="XM_007840348.1"/>
</dbReference>
<keyword evidence="5" id="KW-1185">Reference proteome</keyword>
<dbReference type="InterPro" id="IPR049362">
    <property type="entry name" value="TTI1_rpt"/>
</dbReference>
<dbReference type="FunCoup" id="W3WR86">
    <property type="interactions" value="601"/>
</dbReference>
<dbReference type="OMA" id="PHPKKPW"/>
<dbReference type="eggNOG" id="KOG4524">
    <property type="taxonomic scope" value="Eukaryota"/>
</dbReference>
<dbReference type="Proteomes" id="UP000030651">
    <property type="component" value="Unassembled WGS sequence"/>
</dbReference>
<name>W3WR86_PESFW</name>
<feature type="compositionally biased region" description="Basic and acidic residues" evidence="1">
    <location>
        <begin position="770"/>
        <end position="779"/>
    </location>
</feature>
<feature type="region of interest" description="Disordered" evidence="1">
    <location>
        <begin position="768"/>
        <end position="851"/>
    </location>
</feature>
<evidence type="ECO:0000256" key="1">
    <source>
        <dbReference type="SAM" id="MobiDB-lite"/>
    </source>
</evidence>
<accession>W3WR86</accession>
<feature type="domain" description="TTI1 N-terminal TPR" evidence="2">
    <location>
        <begin position="39"/>
        <end position="380"/>
    </location>
</feature>
<feature type="compositionally biased region" description="Acidic residues" evidence="1">
    <location>
        <begin position="830"/>
        <end position="841"/>
    </location>
</feature>
<feature type="domain" description="TTI1 C-terminal TPR" evidence="3">
    <location>
        <begin position="754"/>
        <end position="942"/>
    </location>
</feature>
<protein>
    <recommendedName>
        <fullName evidence="6">TEL2-interacting protein 1</fullName>
    </recommendedName>
</protein>
<dbReference type="InParanoid" id="W3WR86"/>
<dbReference type="InterPro" id="IPR016024">
    <property type="entry name" value="ARM-type_fold"/>
</dbReference>
<evidence type="ECO:0000259" key="2">
    <source>
        <dbReference type="Pfam" id="PF24173"/>
    </source>
</evidence>
<dbReference type="AlphaFoldDB" id="W3WR86"/>
<dbReference type="STRING" id="1229662.W3WR86"/>
<dbReference type="PANTHER" id="PTHR18460:SF3">
    <property type="entry name" value="TELO2-INTERACTING PROTEIN 1 HOMOLOG"/>
    <property type="match status" value="1"/>
</dbReference>
<evidence type="ECO:0000313" key="4">
    <source>
        <dbReference type="EMBL" id="ETS76380.1"/>
    </source>
</evidence>
<dbReference type="GeneID" id="19276780"/>
<dbReference type="GO" id="GO:0005737">
    <property type="term" value="C:cytoplasm"/>
    <property type="evidence" value="ECO:0007669"/>
    <property type="project" value="TreeGrafter"/>
</dbReference>